<accession>A0A8S1RIT0</accession>
<dbReference type="EMBL" id="CAJJDN010000188">
    <property type="protein sequence ID" value="CAD8128421.1"/>
    <property type="molecule type" value="Genomic_DNA"/>
</dbReference>
<comment type="caution">
    <text evidence="1">The sequence shown here is derived from an EMBL/GenBank/DDBJ whole genome shotgun (WGS) entry which is preliminary data.</text>
</comment>
<organism evidence="1 2">
    <name type="scientific">Paramecium sonneborni</name>
    <dbReference type="NCBI Taxonomy" id="65129"/>
    <lineage>
        <taxon>Eukaryota</taxon>
        <taxon>Sar</taxon>
        <taxon>Alveolata</taxon>
        <taxon>Ciliophora</taxon>
        <taxon>Intramacronucleata</taxon>
        <taxon>Oligohymenophorea</taxon>
        <taxon>Peniculida</taxon>
        <taxon>Parameciidae</taxon>
        <taxon>Paramecium</taxon>
    </lineage>
</organism>
<protein>
    <submittedName>
        <fullName evidence="1">Uncharacterized protein</fullName>
    </submittedName>
</protein>
<keyword evidence="2" id="KW-1185">Reference proteome</keyword>
<proteinExistence type="predicted"/>
<dbReference type="AlphaFoldDB" id="A0A8S1RIT0"/>
<evidence type="ECO:0000313" key="2">
    <source>
        <dbReference type="Proteomes" id="UP000692954"/>
    </source>
</evidence>
<evidence type="ECO:0000313" key="1">
    <source>
        <dbReference type="EMBL" id="CAD8128421.1"/>
    </source>
</evidence>
<dbReference type="Proteomes" id="UP000692954">
    <property type="component" value="Unassembled WGS sequence"/>
</dbReference>
<reference evidence="1" key="1">
    <citation type="submission" date="2021-01" db="EMBL/GenBank/DDBJ databases">
        <authorList>
            <consortium name="Genoscope - CEA"/>
            <person name="William W."/>
        </authorList>
    </citation>
    <scope>NUCLEOTIDE SEQUENCE</scope>
</reference>
<name>A0A8S1RIT0_9CILI</name>
<gene>
    <name evidence="1" type="ORF">PSON_ATCC_30995.1.T1880055</name>
</gene>
<sequence length="231" mass="27170">MNHSINIKFDKQLMSVDFSIFFGNQPTILIQTKEQHAEFQNEEVQKVCQLYLKLLTVFIKIIKKKIPFDYNQFHNLANKVQIQEIITSIQSQQMKTKIINLQKSLLKIEKFCSANTTIQLVGLDYFINTIPKIFYLLFACIVDSSTSESIIIKGQIIENQLKLIKIQGQFDITKLNDYTRRIKSYLLIICKEIKAQQFSINLEFNDEILQPFTNIKMPQLHFNYSKKKFTQ</sequence>